<proteinExistence type="predicted"/>
<evidence type="ECO:0000256" key="1">
    <source>
        <dbReference type="SAM" id="MobiDB-lite"/>
    </source>
</evidence>
<dbReference type="InterPro" id="IPR053137">
    <property type="entry name" value="NLR-like"/>
</dbReference>
<dbReference type="InterPro" id="IPR011990">
    <property type="entry name" value="TPR-like_helical_dom_sf"/>
</dbReference>
<name>A0A6A6R477_9PEZI</name>
<organism evidence="2 3">
    <name type="scientific">Lophium mytilinum</name>
    <dbReference type="NCBI Taxonomy" id="390894"/>
    <lineage>
        <taxon>Eukaryota</taxon>
        <taxon>Fungi</taxon>
        <taxon>Dikarya</taxon>
        <taxon>Ascomycota</taxon>
        <taxon>Pezizomycotina</taxon>
        <taxon>Dothideomycetes</taxon>
        <taxon>Pleosporomycetidae</taxon>
        <taxon>Mytilinidiales</taxon>
        <taxon>Mytilinidiaceae</taxon>
        <taxon>Lophium</taxon>
    </lineage>
</organism>
<keyword evidence="3" id="KW-1185">Reference proteome</keyword>
<feature type="region of interest" description="Disordered" evidence="1">
    <location>
        <begin position="1"/>
        <end position="28"/>
    </location>
</feature>
<accession>A0A6A6R477</accession>
<evidence type="ECO:0000313" key="2">
    <source>
        <dbReference type="EMBL" id="KAF2499142.1"/>
    </source>
</evidence>
<evidence type="ECO:0000313" key="3">
    <source>
        <dbReference type="Proteomes" id="UP000799750"/>
    </source>
</evidence>
<protein>
    <recommendedName>
        <fullName evidence="4">TPR-like protein</fullName>
    </recommendedName>
</protein>
<dbReference type="Proteomes" id="UP000799750">
    <property type="component" value="Unassembled WGS sequence"/>
</dbReference>
<reference evidence="2" key="1">
    <citation type="journal article" date="2020" name="Stud. Mycol.">
        <title>101 Dothideomycetes genomes: a test case for predicting lifestyles and emergence of pathogens.</title>
        <authorList>
            <person name="Haridas S."/>
            <person name="Albert R."/>
            <person name="Binder M."/>
            <person name="Bloem J."/>
            <person name="Labutti K."/>
            <person name="Salamov A."/>
            <person name="Andreopoulos B."/>
            <person name="Baker S."/>
            <person name="Barry K."/>
            <person name="Bills G."/>
            <person name="Bluhm B."/>
            <person name="Cannon C."/>
            <person name="Castanera R."/>
            <person name="Culley D."/>
            <person name="Daum C."/>
            <person name="Ezra D."/>
            <person name="Gonzalez J."/>
            <person name="Henrissat B."/>
            <person name="Kuo A."/>
            <person name="Liang C."/>
            <person name="Lipzen A."/>
            <person name="Lutzoni F."/>
            <person name="Magnuson J."/>
            <person name="Mondo S."/>
            <person name="Nolan M."/>
            <person name="Ohm R."/>
            <person name="Pangilinan J."/>
            <person name="Park H.-J."/>
            <person name="Ramirez L."/>
            <person name="Alfaro M."/>
            <person name="Sun H."/>
            <person name="Tritt A."/>
            <person name="Yoshinaga Y."/>
            <person name="Zwiers L.-H."/>
            <person name="Turgeon B."/>
            <person name="Goodwin S."/>
            <person name="Spatafora J."/>
            <person name="Crous P."/>
            <person name="Grigoriev I."/>
        </authorList>
    </citation>
    <scope>NUCLEOTIDE SEQUENCE</scope>
    <source>
        <strain evidence="2">CBS 269.34</strain>
    </source>
</reference>
<dbReference type="AlphaFoldDB" id="A0A6A6R477"/>
<gene>
    <name evidence="2" type="ORF">BU16DRAFT_503069</name>
</gene>
<dbReference type="SUPFAM" id="SSF48452">
    <property type="entry name" value="TPR-like"/>
    <property type="match status" value="2"/>
</dbReference>
<dbReference type="Pfam" id="PF13424">
    <property type="entry name" value="TPR_12"/>
    <property type="match status" value="1"/>
</dbReference>
<dbReference type="OrthoDB" id="3695626at2759"/>
<dbReference type="PANTHER" id="PTHR46082">
    <property type="entry name" value="ATP/GTP-BINDING PROTEIN-RELATED"/>
    <property type="match status" value="1"/>
</dbReference>
<dbReference type="EMBL" id="MU004184">
    <property type="protein sequence ID" value="KAF2499142.1"/>
    <property type="molecule type" value="Genomic_DNA"/>
</dbReference>
<sequence length="682" mass="75946">MLSRLCFGSSSSSSSQHEVPAPAMHGVMMGPDELASRRRESKQALNRAISNLMRDFKDKLCSRPGRNPADNDTSELSQAEEIRWLKKRLQFDFPEDEANELVAIFEHLPLPTAQLAETQPDGPAQPDPILASFLRNLRDDEMLIDLESDQKACQSSIVKAIVSLLQISFIQVSRLNPAAIRLLCFMSVFNNKSIPKVLFKSVLEKEPTPVPVQVQTPKPTKSANPLRFLRSGHRNSATATNNELRSSGDSLDMLLEYGFITEDASGDRYSMNRIVQLSATVWIDACSEKKYWHRRAVEVLHYVFHSNRASLLDNFPALTPHVHAIILDHPVPEALYSTCDEGEDREYLLTRVGVLNEFASECTEVGLLELAERAVSEAKEINARLFPPHRSSTLWTQSRYGHVLNAHRNPTDGKLAEAERTLREAVDSVNVNSDERHALPALLTSLGESLYQQSRYDEAHAVFERARVDSDATVGASHARTLNCLRNLAVNHIARGNYPTAEALQLRVVEAKVCTLGAEHPETLVAKSDLGRVYQAHGKYAEAEQVQREVSRIFTATLGASHAWNLLSLYRLATALNLQGKNEEALKHNSFALEARKKMYKRDVHQAMVASIKQQAYILRDLERNEEAEKAFLRAKESHVEALGAGHHRSVGIAVEYEEMVALNGASGGSLSEKNGDLLGVD</sequence>
<dbReference type="Gene3D" id="1.25.40.10">
    <property type="entry name" value="Tetratricopeptide repeat domain"/>
    <property type="match status" value="2"/>
</dbReference>
<evidence type="ECO:0008006" key="4">
    <source>
        <dbReference type="Google" id="ProtNLM"/>
    </source>
</evidence>
<dbReference type="PANTHER" id="PTHR46082:SF6">
    <property type="entry name" value="AAA+ ATPASE DOMAIN-CONTAINING PROTEIN-RELATED"/>
    <property type="match status" value="1"/>
</dbReference>